<evidence type="ECO:0000256" key="4">
    <source>
        <dbReference type="ARBA" id="ARBA00023125"/>
    </source>
</evidence>
<dbReference type="GO" id="GO:0003677">
    <property type="term" value="F:DNA binding"/>
    <property type="evidence" value="ECO:0007669"/>
    <property type="project" value="UniProtKB-KW"/>
</dbReference>
<comment type="subcellular location">
    <subcellularLocation>
        <location evidence="1 7">Nucleus</location>
    </subcellularLocation>
</comment>
<evidence type="ECO:0000256" key="3">
    <source>
        <dbReference type="ARBA" id="ARBA00023015"/>
    </source>
</evidence>
<feature type="compositionally biased region" description="Basic and acidic residues" evidence="8">
    <location>
        <begin position="91"/>
        <end position="100"/>
    </location>
</feature>
<feature type="compositionally biased region" description="Basic residues" evidence="8">
    <location>
        <begin position="1"/>
        <end position="20"/>
    </location>
</feature>
<evidence type="ECO:0000256" key="7">
    <source>
        <dbReference type="RuleBase" id="RU366044"/>
    </source>
</evidence>
<keyword evidence="6 7" id="KW-0539">Nucleus</keyword>
<dbReference type="PANTHER" id="PTHR13011:SF0">
    <property type="entry name" value="GENERAL TRANSCRIPTION FACTOR IIF SUBUNIT 1"/>
    <property type="match status" value="1"/>
</dbReference>
<sequence length="629" mass="69286">MPGARRKAQVSLFHPKKKPQQPHSPPKPSTPRPTPTAVDEDEDDGVKLPQGPFQEFKIISSPQNGWKYNVMKFHSREAVDVSTWQQPVKLNRKDPRRHETGQPTQEAVGPMLGLDGKPVIGADGRMVMVDAQDRPIHNVDPSSQGSKDGKAGGGKKKFQKKTRQVFIVPDAVRQLRREEKYPWVIEDATGNETWAGQMEEVSKSDTHGFFMPTSEDKFQFVSAHRWYKFQKKQNHAQLSAEEVEKLMEQQKKNRDPEFWLMRRRNGQAPSAATTAIFKAEAEGRVLTGGSGSLVHTSGQSLGPGGRRLKAVDKDLFGDDEDEGGRRKKEDDGEGGMDEMLFDEEFADDDEGEAPDEDDEDAKELEERLKKEYKSANKQRDGFVDESEEEEDGPPTKETKKMKKLIRNLEKNTAYESDEDSNPYASSVSDEEEEEEPPVTTNEPAVQPTPSQPPSRSQTPARPSMPSGQGSRATSPAAPGLGGHSIVAMRATSPKPPRPGLNAARGTSPLANGQVSPTNGSRASSPVVDASGQKMSKKRKATEEPSGTAQAPGVSVSAKKRKPTALSDSPPVDAKTVIEWLKNTPGATTKDCIKQFTKFLQDKAKREQFTAMMKQLAVVKDGVLMLRPTT</sequence>
<feature type="region of interest" description="Disordered" evidence="8">
    <location>
        <begin position="86"/>
        <end position="114"/>
    </location>
</feature>
<dbReference type="InterPro" id="IPR008851">
    <property type="entry name" value="TFIIF-alpha"/>
</dbReference>
<dbReference type="Pfam" id="PF05793">
    <property type="entry name" value="TFIIF_alpha"/>
    <property type="match status" value="1"/>
</dbReference>
<dbReference type="GO" id="GO:0016251">
    <property type="term" value="F:RNA polymerase II general transcription initiation factor activity"/>
    <property type="evidence" value="ECO:0007669"/>
    <property type="project" value="TreeGrafter"/>
</dbReference>
<evidence type="ECO:0000256" key="2">
    <source>
        <dbReference type="ARBA" id="ARBA00005249"/>
    </source>
</evidence>
<dbReference type="GO" id="GO:0005674">
    <property type="term" value="C:transcription factor TFIIF complex"/>
    <property type="evidence" value="ECO:0007669"/>
    <property type="project" value="TreeGrafter"/>
</dbReference>
<reference evidence="9 10" key="1">
    <citation type="journal article" date="2016" name="Mol. Biol. Evol.">
        <title>Comparative Genomics of Early-Diverging Mushroom-Forming Fungi Provides Insights into the Origins of Lignocellulose Decay Capabilities.</title>
        <authorList>
            <person name="Nagy L.G."/>
            <person name="Riley R."/>
            <person name="Tritt A."/>
            <person name="Adam C."/>
            <person name="Daum C."/>
            <person name="Floudas D."/>
            <person name="Sun H."/>
            <person name="Yadav J.S."/>
            <person name="Pangilinan J."/>
            <person name="Larsson K.H."/>
            <person name="Matsuura K."/>
            <person name="Barry K."/>
            <person name="Labutti K."/>
            <person name="Kuo R."/>
            <person name="Ohm R.A."/>
            <person name="Bhattacharya S.S."/>
            <person name="Shirouzu T."/>
            <person name="Yoshinaga Y."/>
            <person name="Martin F.M."/>
            <person name="Grigoriev I.V."/>
            <person name="Hibbett D.S."/>
        </authorList>
    </citation>
    <scope>NUCLEOTIDE SEQUENCE [LARGE SCALE GENOMIC DNA]</scope>
    <source>
        <strain evidence="9 10">CBS 109695</strain>
    </source>
</reference>
<comment type="function">
    <text evidence="7">TFIIF is a general transcription initiation factor that binds to RNA polymerase II and helps to recruit it to the initiation complex in collaboration with TFIIB. It promotes transcription elongation.</text>
</comment>
<feature type="compositionally biased region" description="Acidic residues" evidence="8">
    <location>
        <begin position="331"/>
        <end position="363"/>
    </location>
</feature>
<dbReference type="AlphaFoldDB" id="A0A166FX34"/>
<protein>
    <recommendedName>
        <fullName evidence="7">Transcription initiation factor IIF subunit alpha</fullName>
    </recommendedName>
</protein>
<dbReference type="EMBL" id="KV417584">
    <property type="protein sequence ID" value="KZP17255.1"/>
    <property type="molecule type" value="Genomic_DNA"/>
</dbReference>
<dbReference type="SUPFAM" id="SSF50916">
    <property type="entry name" value="Rap30/74 interaction domains"/>
    <property type="match status" value="1"/>
</dbReference>
<comment type="similarity">
    <text evidence="2 7">Belongs to the TFIIF alpha subunit family.</text>
</comment>
<feature type="compositionally biased region" description="Polar residues" evidence="8">
    <location>
        <begin position="508"/>
        <end position="523"/>
    </location>
</feature>
<dbReference type="PANTHER" id="PTHR13011">
    <property type="entry name" value="TFIIF-ALPHA"/>
    <property type="match status" value="1"/>
</dbReference>
<dbReference type="OrthoDB" id="76676at2759"/>
<dbReference type="GO" id="GO:0032968">
    <property type="term" value="P:positive regulation of transcription elongation by RNA polymerase II"/>
    <property type="evidence" value="ECO:0007669"/>
    <property type="project" value="InterPro"/>
</dbReference>
<keyword evidence="3 7" id="KW-0805">Transcription regulation</keyword>
<proteinExistence type="inferred from homology"/>
<feature type="compositionally biased region" description="Basic and acidic residues" evidence="8">
    <location>
        <begin position="364"/>
        <end position="382"/>
    </location>
</feature>
<organism evidence="9 10">
    <name type="scientific">Athelia psychrophila</name>
    <dbReference type="NCBI Taxonomy" id="1759441"/>
    <lineage>
        <taxon>Eukaryota</taxon>
        <taxon>Fungi</taxon>
        <taxon>Dikarya</taxon>
        <taxon>Basidiomycota</taxon>
        <taxon>Agaricomycotina</taxon>
        <taxon>Agaricomycetes</taxon>
        <taxon>Agaricomycetidae</taxon>
        <taxon>Atheliales</taxon>
        <taxon>Atheliaceae</taxon>
        <taxon>Athelia</taxon>
    </lineage>
</organism>
<gene>
    <name evidence="9" type="ORF">FIBSPDRAFT_747296</name>
</gene>
<feature type="region of interest" description="Disordered" evidence="8">
    <location>
        <begin position="1"/>
        <end position="51"/>
    </location>
</feature>
<evidence type="ECO:0000256" key="8">
    <source>
        <dbReference type="SAM" id="MobiDB-lite"/>
    </source>
</evidence>
<dbReference type="GO" id="GO:0006367">
    <property type="term" value="P:transcription initiation at RNA polymerase II promoter"/>
    <property type="evidence" value="ECO:0007669"/>
    <property type="project" value="InterPro"/>
</dbReference>
<dbReference type="Proteomes" id="UP000076532">
    <property type="component" value="Unassembled WGS sequence"/>
</dbReference>
<feature type="compositionally biased region" description="Pro residues" evidence="8">
    <location>
        <begin position="22"/>
        <end position="34"/>
    </location>
</feature>
<keyword evidence="4 7" id="KW-0238">DNA-binding</keyword>
<feature type="compositionally biased region" description="Low complexity" evidence="8">
    <location>
        <begin position="453"/>
        <end position="463"/>
    </location>
</feature>
<keyword evidence="10" id="KW-1185">Reference proteome</keyword>
<dbReference type="InterPro" id="IPR011039">
    <property type="entry name" value="TFIIF_interaction"/>
</dbReference>
<evidence type="ECO:0000256" key="1">
    <source>
        <dbReference type="ARBA" id="ARBA00004123"/>
    </source>
</evidence>
<dbReference type="GO" id="GO:0001096">
    <property type="term" value="F:TFIIF-class transcription factor complex binding"/>
    <property type="evidence" value="ECO:0007669"/>
    <property type="project" value="TreeGrafter"/>
</dbReference>
<feature type="region of interest" description="Disordered" evidence="8">
    <location>
        <begin position="287"/>
        <end position="570"/>
    </location>
</feature>
<evidence type="ECO:0000256" key="5">
    <source>
        <dbReference type="ARBA" id="ARBA00023163"/>
    </source>
</evidence>
<feature type="compositionally biased region" description="Acidic residues" evidence="8">
    <location>
        <begin position="383"/>
        <end position="392"/>
    </location>
</feature>
<accession>A0A166FX34</accession>
<dbReference type="STRING" id="436010.A0A166FX34"/>
<keyword evidence="5 7" id="KW-0804">Transcription</keyword>
<name>A0A166FX34_9AGAM</name>
<evidence type="ECO:0000313" key="9">
    <source>
        <dbReference type="EMBL" id="KZP17255.1"/>
    </source>
</evidence>
<evidence type="ECO:0000256" key="6">
    <source>
        <dbReference type="ARBA" id="ARBA00023242"/>
    </source>
</evidence>
<evidence type="ECO:0000313" key="10">
    <source>
        <dbReference type="Proteomes" id="UP000076532"/>
    </source>
</evidence>
<feature type="region of interest" description="Disordered" evidence="8">
    <location>
        <begin position="135"/>
        <end position="160"/>
    </location>
</feature>